<accession>A0A4Y1ZLV9</accession>
<reference evidence="1 3" key="1">
    <citation type="journal article" date="2019" name="Sci. Rep.">
        <title>Orb-weaving spider Araneus ventricosus genome elucidates the spidroin gene catalogue.</title>
        <authorList>
            <person name="Kono N."/>
            <person name="Nakamura H."/>
            <person name="Ohtoshi R."/>
            <person name="Moran D.A.P."/>
            <person name="Shinohara A."/>
            <person name="Yoshida Y."/>
            <person name="Fujiwara M."/>
            <person name="Mori M."/>
            <person name="Tomita M."/>
            <person name="Arakawa K."/>
        </authorList>
    </citation>
    <scope>NUCLEOTIDE SEQUENCE [LARGE SCALE GENOMIC DNA]</scope>
</reference>
<keyword evidence="3" id="KW-1185">Reference proteome</keyword>
<gene>
    <name evidence="2" type="ORF">AVEN_111265_1</name>
    <name evidence="1" type="ORF">AVEN_181739_1</name>
</gene>
<evidence type="ECO:0000313" key="3">
    <source>
        <dbReference type="Proteomes" id="UP000499080"/>
    </source>
</evidence>
<protein>
    <submittedName>
        <fullName evidence="1">Uncharacterized protein</fullName>
    </submittedName>
</protein>
<organism evidence="1 3">
    <name type="scientific">Araneus ventricosus</name>
    <name type="common">Orbweaver spider</name>
    <name type="synonym">Epeira ventricosa</name>
    <dbReference type="NCBI Taxonomy" id="182803"/>
    <lineage>
        <taxon>Eukaryota</taxon>
        <taxon>Metazoa</taxon>
        <taxon>Ecdysozoa</taxon>
        <taxon>Arthropoda</taxon>
        <taxon>Chelicerata</taxon>
        <taxon>Arachnida</taxon>
        <taxon>Araneae</taxon>
        <taxon>Araneomorphae</taxon>
        <taxon>Entelegynae</taxon>
        <taxon>Araneoidea</taxon>
        <taxon>Araneidae</taxon>
        <taxon>Araneus</taxon>
    </lineage>
</organism>
<evidence type="ECO:0000313" key="2">
    <source>
        <dbReference type="EMBL" id="GBN52259.1"/>
    </source>
</evidence>
<dbReference type="AlphaFoldDB" id="A0A4Y1ZLV9"/>
<dbReference type="Proteomes" id="UP000499080">
    <property type="component" value="Unassembled WGS sequence"/>
</dbReference>
<name>A0A4Y1ZLV9_ARAVE</name>
<sequence length="98" mass="11119">MSCIYGADFMNHGVLRDRCRKFKDGQIDIHDESGGGFKSVSCEEHVRGVHQEVRGRNRDDFHLFRELKTGLPGQPFCTTKEPLKTAVETYLNTLAATF</sequence>
<evidence type="ECO:0000313" key="1">
    <source>
        <dbReference type="EMBL" id="GBL57538.1"/>
    </source>
</evidence>
<comment type="caution">
    <text evidence="1">The sequence shown here is derived from an EMBL/GenBank/DDBJ whole genome shotgun (WGS) entry which is preliminary data.</text>
</comment>
<dbReference type="EMBL" id="BGPR01133882">
    <property type="protein sequence ID" value="GBN52259.1"/>
    <property type="molecule type" value="Genomic_DNA"/>
</dbReference>
<proteinExistence type="predicted"/>
<dbReference type="EMBL" id="BGPR01151166">
    <property type="protein sequence ID" value="GBL57538.1"/>
    <property type="molecule type" value="Genomic_DNA"/>
</dbReference>